<dbReference type="Proteomes" id="UP000694844">
    <property type="component" value="Chromosome 4"/>
</dbReference>
<dbReference type="GeneID" id="111128928"/>
<dbReference type="RefSeq" id="XP_022330599.1">
    <property type="nucleotide sequence ID" value="XM_022474891.1"/>
</dbReference>
<evidence type="ECO:0000313" key="3">
    <source>
        <dbReference type="RefSeq" id="XP_022330599.1"/>
    </source>
</evidence>
<evidence type="ECO:0000313" key="2">
    <source>
        <dbReference type="Proteomes" id="UP000694844"/>
    </source>
</evidence>
<evidence type="ECO:0000313" key="5">
    <source>
        <dbReference type="RefSeq" id="XP_022330601.1"/>
    </source>
</evidence>
<dbReference type="KEGG" id="cvn:111128928"/>
<protein>
    <submittedName>
        <fullName evidence="3 4">Uncharacterized protein LOC111128928</fullName>
    </submittedName>
</protein>
<evidence type="ECO:0000256" key="1">
    <source>
        <dbReference type="SAM" id="MobiDB-lite"/>
    </source>
</evidence>
<gene>
    <name evidence="3 4 5" type="primary">LOC111128928</name>
</gene>
<organism evidence="2 3">
    <name type="scientific">Crassostrea virginica</name>
    <name type="common">Eastern oyster</name>
    <dbReference type="NCBI Taxonomy" id="6565"/>
    <lineage>
        <taxon>Eukaryota</taxon>
        <taxon>Metazoa</taxon>
        <taxon>Spiralia</taxon>
        <taxon>Lophotrochozoa</taxon>
        <taxon>Mollusca</taxon>
        <taxon>Bivalvia</taxon>
        <taxon>Autobranchia</taxon>
        <taxon>Pteriomorphia</taxon>
        <taxon>Ostreida</taxon>
        <taxon>Ostreoidea</taxon>
        <taxon>Ostreidae</taxon>
        <taxon>Crassostrea</taxon>
    </lineage>
</organism>
<dbReference type="OrthoDB" id="5970923at2759"/>
<proteinExistence type="predicted"/>
<feature type="compositionally biased region" description="Pro residues" evidence="1">
    <location>
        <begin position="11"/>
        <end position="26"/>
    </location>
</feature>
<feature type="region of interest" description="Disordered" evidence="1">
    <location>
        <begin position="1"/>
        <end position="26"/>
    </location>
</feature>
<name>A0A8B8DSS9_CRAVI</name>
<evidence type="ECO:0000313" key="4">
    <source>
        <dbReference type="RefSeq" id="XP_022330600.1"/>
    </source>
</evidence>
<sequence length="418" mass="45911">MGSGGSKKSKPPPPKTIPGVPPQPPYPGPPCEYRIENFMVPYVVQTDFAFMPTQGMPLNTLDVNVYNVTLGSLYDMGYRLVTFAVVPASLTVSGFVTANVKQTHKYQGICRKLPDDEMPQQWSLKVVKSWLPSKVFTYGLFRLGDANSTADSNHIFQTIVSEAAQGARLVCIEITGFNSQNVSQPGATSAMAGAFGGQGAMNLCFFGQSPNMILGVDIFLEIPRNPTSTRYVYQCVTIPMKVTWLMAMSMGGKWKVELDWAGVTSQYLGTGWKLVEVFMDQNNSSFRDNAFFTSKITINQNCIFFFEKEQSKLNDNTPLYEATMAEYHAPGKMTGGIGTTTASFNPAWEPVLTHMGAFGWELVKILDTPAMNFDGMAGFGSLTFKKIMFLFLQRKIVTTAPSTEEKTEPAPAPAIPPS</sequence>
<dbReference type="RefSeq" id="XP_022330601.1">
    <property type="nucleotide sequence ID" value="XM_022474893.1"/>
</dbReference>
<accession>A0A8B8DSS9</accession>
<keyword evidence="2" id="KW-1185">Reference proteome</keyword>
<reference evidence="3 4" key="1">
    <citation type="submission" date="2025-04" db="UniProtKB">
        <authorList>
            <consortium name="RefSeq"/>
        </authorList>
    </citation>
    <scope>IDENTIFICATION</scope>
    <source>
        <tissue evidence="3 4">Whole sample</tissue>
    </source>
</reference>
<dbReference type="RefSeq" id="XP_022330600.1">
    <property type="nucleotide sequence ID" value="XM_022474892.1"/>
</dbReference>
<dbReference type="AlphaFoldDB" id="A0A8B8DSS9"/>